<reference evidence="3" key="1">
    <citation type="journal article" date="2019" name="Int. J. Syst. Evol. Microbiol.">
        <title>The Global Catalogue of Microorganisms (GCM) 10K type strain sequencing project: providing services to taxonomists for standard genome sequencing and annotation.</title>
        <authorList>
            <consortium name="The Broad Institute Genomics Platform"/>
            <consortium name="The Broad Institute Genome Sequencing Center for Infectious Disease"/>
            <person name="Wu L."/>
            <person name="Ma J."/>
        </authorList>
    </citation>
    <scope>NUCLEOTIDE SEQUENCE [LARGE SCALE GENOMIC DNA]</scope>
    <source>
        <strain evidence="3">CECT 8482</strain>
    </source>
</reference>
<name>A0ABT8DET0_9RHOB</name>
<proteinExistence type="predicted"/>
<dbReference type="EMBL" id="JAUFRC010000002">
    <property type="protein sequence ID" value="MDN3713785.1"/>
    <property type="molecule type" value="Genomic_DNA"/>
</dbReference>
<keyword evidence="3" id="KW-1185">Reference proteome</keyword>
<evidence type="ECO:0000256" key="1">
    <source>
        <dbReference type="SAM" id="MobiDB-lite"/>
    </source>
</evidence>
<gene>
    <name evidence="2" type="ORF">QWZ10_22180</name>
</gene>
<sequence length="109" mass="12673">MRMHDKRRDPRGFKRRKPKGQEAANTRILEEKERRLPEFAFDIDFRALAELRQPFALQPFARQIAAIPPARICSGEQILIQLRDDIGFEKAFGIHFGTGGEIAWCIRTH</sequence>
<comment type="caution">
    <text evidence="2">The sequence shown here is derived from an EMBL/GenBank/DDBJ whole genome shotgun (WGS) entry which is preliminary data.</text>
</comment>
<evidence type="ECO:0000313" key="3">
    <source>
        <dbReference type="Proteomes" id="UP001243846"/>
    </source>
</evidence>
<protein>
    <submittedName>
        <fullName evidence="2">Uncharacterized protein</fullName>
    </submittedName>
</protein>
<feature type="region of interest" description="Disordered" evidence="1">
    <location>
        <begin position="1"/>
        <end position="26"/>
    </location>
</feature>
<dbReference type="Proteomes" id="UP001243846">
    <property type="component" value="Unassembled WGS sequence"/>
</dbReference>
<feature type="compositionally biased region" description="Basic and acidic residues" evidence="1">
    <location>
        <begin position="1"/>
        <end position="12"/>
    </location>
</feature>
<accession>A0ABT8DET0</accession>
<organism evidence="2 3">
    <name type="scientific">Paracoccus cavernae</name>
    <dbReference type="NCBI Taxonomy" id="1571207"/>
    <lineage>
        <taxon>Bacteria</taxon>
        <taxon>Pseudomonadati</taxon>
        <taxon>Pseudomonadota</taxon>
        <taxon>Alphaproteobacteria</taxon>
        <taxon>Rhodobacterales</taxon>
        <taxon>Paracoccaceae</taxon>
        <taxon>Paracoccus</taxon>
    </lineage>
</organism>
<dbReference type="RefSeq" id="WP_377688165.1">
    <property type="nucleotide sequence ID" value="NZ_JBHMDZ010000048.1"/>
</dbReference>
<evidence type="ECO:0000313" key="2">
    <source>
        <dbReference type="EMBL" id="MDN3713785.1"/>
    </source>
</evidence>